<feature type="region of interest" description="Disordered" evidence="1">
    <location>
        <begin position="25"/>
        <end position="117"/>
    </location>
</feature>
<feature type="compositionally biased region" description="Polar residues" evidence="1">
    <location>
        <begin position="326"/>
        <end position="349"/>
    </location>
</feature>
<dbReference type="HOGENOM" id="CLU_029459_0_0_1"/>
<accession>U1HWG2</accession>
<dbReference type="EMBL" id="KE720941">
    <property type="protein sequence ID" value="ERF73724.1"/>
    <property type="molecule type" value="Genomic_DNA"/>
</dbReference>
<organism evidence="2 3">
    <name type="scientific">Endocarpon pusillum (strain Z07020 / HMAS-L-300199)</name>
    <name type="common">Lichen-forming fungus</name>
    <dbReference type="NCBI Taxonomy" id="1263415"/>
    <lineage>
        <taxon>Eukaryota</taxon>
        <taxon>Fungi</taxon>
        <taxon>Dikarya</taxon>
        <taxon>Ascomycota</taxon>
        <taxon>Pezizomycotina</taxon>
        <taxon>Eurotiomycetes</taxon>
        <taxon>Chaetothyriomycetidae</taxon>
        <taxon>Verrucariales</taxon>
        <taxon>Verrucariaceae</taxon>
        <taxon>Endocarpon</taxon>
    </lineage>
</organism>
<dbReference type="Proteomes" id="UP000019373">
    <property type="component" value="Unassembled WGS sequence"/>
</dbReference>
<feature type="compositionally biased region" description="Low complexity" evidence="1">
    <location>
        <begin position="241"/>
        <end position="272"/>
    </location>
</feature>
<feature type="compositionally biased region" description="Polar residues" evidence="1">
    <location>
        <begin position="132"/>
        <end position="144"/>
    </location>
</feature>
<feature type="compositionally biased region" description="Basic and acidic residues" evidence="1">
    <location>
        <begin position="391"/>
        <end position="400"/>
    </location>
</feature>
<feature type="region of interest" description="Disordered" evidence="1">
    <location>
        <begin position="132"/>
        <end position="272"/>
    </location>
</feature>
<evidence type="ECO:0000256" key="1">
    <source>
        <dbReference type="SAM" id="MobiDB-lite"/>
    </source>
</evidence>
<gene>
    <name evidence="2" type="ORF">EPUS_00978</name>
</gene>
<dbReference type="GeneID" id="19236037"/>
<dbReference type="RefSeq" id="XP_007800727.1">
    <property type="nucleotide sequence ID" value="XM_007802536.1"/>
</dbReference>
<feature type="compositionally biased region" description="Low complexity" evidence="1">
    <location>
        <begin position="86"/>
        <end position="103"/>
    </location>
</feature>
<feature type="compositionally biased region" description="Low complexity" evidence="1">
    <location>
        <begin position="187"/>
        <end position="209"/>
    </location>
</feature>
<dbReference type="OrthoDB" id="4117770at2759"/>
<proteinExistence type="predicted"/>
<feature type="region of interest" description="Disordered" evidence="1">
    <location>
        <begin position="323"/>
        <end position="355"/>
    </location>
</feature>
<reference evidence="3" key="1">
    <citation type="journal article" date="2014" name="BMC Genomics">
        <title>Genome characteristics reveal the impact of lichenization on lichen-forming fungus Endocarpon pusillum Hedwig (Verrucariales, Ascomycota).</title>
        <authorList>
            <person name="Wang Y.-Y."/>
            <person name="Liu B."/>
            <person name="Zhang X.-Y."/>
            <person name="Zhou Q.-M."/>
            <person name="Zhang T."/>
            <person name="Li H."/>
            <person name="Yu Y.-F."/>
            <person name="Zhang X.-L."/>
            <person name="Hao X.-Y."/>
            <person name="Wang M."/>
            <person name="Wang L."/>
            <person name="Wei J.-C."/>
        </authorList>
    </citation>
    <scope>NUCLEOTIDE SEQUENCE [LARGE SCALE GENOMIC DNA]</scope>
    <source>
        <strain evidence="3">Z07020 / HMAS-L-300199</strain>
    </source>
</reference>
<name>U1HWG2_ENDPU</name>
<sequence length="507" mass="54545">MAPTETIVSRTADHPAYALVPRLSYRNSIPSGSPSTGSRQSASTIGITLTTDTASTTSTVITSPSDVESGPRSPGLPVLTPLSSVTSAPRSLSARSLAMSSTAKPTKDKKKPSFLGTLFTKEPSTDAFLQMQNQSRKQTAQNPGRKNPPGMSGVSSTKMPQDVPKVNSKWDGMPRTANEEYDRRNPRTSSRGHSTRASSARSRSAAPSGHGRHSRGLSASTNNSNHSSQARSANGAHVVHSAESFSSSNSIKNSRAKSTPLHTPSLRSPLGSSLPHITSFFPDDMPKSLVVPHISGLQSRTEVSLQGSSEGYTSKEIPRWEENYAISDQASSPSSTTLEHWPITPSSEPLSLPHPRQPVIKVDDSFPFPPMDVKFSELVLLSLNSDGLDHPITTREESNESARAFSAGEARSVRLSNDDARSLTPKSILKKGTRGQVFAPSVQIQHDLEKRPDSSRARLGLMASIIRSPDAVPWECDDEKESRPVPSHRTSLHKNLLPKSLGIFGKA</sequence>
<keyword evidence="3" id="KW-1185">Reference proteome</keyword>
<feature type="compositionally biased region" description="Polar residues" evidence="1">
    <location>
        <begin position="217"/>
        <end position="232"/>
    </location>
</feature>
<dbReference type="eggNOG" id="ENOG502SUCZ">
    <property type="taxonomic scope" value="Eukaryota"/>
</dbReference>
<protein>
    <submittedName>
        <fullName evidence="2">Uncharacterized protein</fullName>
    </submittedName>
</protein>
<evidence type="ECO:0000313" key="3">
    <source>
        <dbReference type="Proteomes" id="UP000019373"/>
    </source>
</evidence>
<feature type="compositionally biased region" description="Low complexity" evidence="1">
    <location>
        <begin position="43"/>
        <end position="65"/>
    </location>
</feature>
<dbReference type="OMA" id="CDDEKES"/>
<evidence type="ECO:0000313" key="2">
    <source>
        <dbReference type="EMBL" id="ERF73724.1"/>
    </source>
</evidence>
<feature type="compositionally biased region" description="Polar residues" evidence="1">
    <location>
        <begin position="25"/>
        <end position="42"/>
    </location>
</feature>
<feature type="region of interest" description="Disordered" evidence="1">
    <location>
        <begin position="391"/>
        <end position="410"/>
    </location>
</feature>
<dbReference type="AlphaFoldDB" id="U1HWG2"/>